<dbReference type="EMBL" id="BQNB010009976">
    <property type="protein sequence ID" value="GJS71028.1"/>
    <property type="molecule type" value="Genomic_DNA"/>
</dbReference>
<proteinExistence type="predicted"/>
<protein>
    <submittedName>
        <fullName evidence="1">Uncharacterized protein</fullName>
    </submittedName>
</protein>
<comment type="caution">
    <text evidence="1">The sequence shown here is derived from an EMBL/GenBank/DDBJ whole genome shotgun (WGS) entry which is preliminary data.</text>
</comment>
<evidence type="ECO:0000313" key="2">
    <source>
        <dbReference type="Proteomes" id="UP001151760"/>
    </source>
</evidence>
<reference evidence="1" key="2">
    <citation type="submission" date="2022-01" db="EMBL/GenBank/DDBJ databases">
        <authorList>
            <person name="Yamashiro T."/>
            <person name="Shiraishi A."/>
            <person name="Satake H."/>
            <person name="Nakayama K."/>
        </authorList>
    </citation>
    <scope>NUCLEOTIDE SEQUENCE</scope>
</reference>
<evidence type="ECO:0000313" key="1">
    <source>
        <dbReference type="EMBL" id="GJS71028.1"/>
    </source>
</evidence>
<accession>A0ABQ4Y205</accession>
<gene>
    <name evidence="1" type="ORF">Tco_0703869</name>
</gene>
<reference evidence="1" key="1">
    <citation type="journal article" date="2022" name="Int. J. Mol. Sci.">
        <title>Draft Genome of Tanacetum Coccineum: Genomic Comparison of Closely Related Tanacetum-Family Plants.</title>
        <authorList>
            <person name="Yamashiro T."/>
            <person name="Shiraishi A."/>
            <person name="Nakayama K."/>
            <person name="Satake H."/>
        </authorList>
    </citation>
    <scope>NUCLEOTIDE SEQUENCE</scope>
</reference>
<sequence length="204" mass="23338">MVAASKVPMLKPGEFELWRMRIEQYIQTIDYTLWEVIENGATFPKTQVVEGVTTLMPLTSAKDKAQRRLEVMARSTLMMGIPDENCYKEDSKESLKLELLDEELSQENVNQKLLRSLPPESGTTQCCCGQKVFEEYRRKAYCIMAMRTIVLISPKWSATIATRGDILLKKCRAPRNQDNKNKEISRRSVPVETSTSTALFHVID</sequence>
<dbReference type="Proteomes" id="UP001151760">
    <property type="component" value="Unassembled WGS sequence"/>
</dbReference>
<organism evidence="1 2">
    <name type="scientific">Tanacetum coccineum</name>
    <dbReference type="NCBI Taxonomy" id="301880"/>
    <lineage>
        <taxon>Eukaryota</taxon>
        <taxon>Viridiplantae</taxon>
        <taxon>Streptophyta</taxon>
        <taxon>Embryophyta</taxon>
        <taxon>Tracheophyta</taxon>
        <taxon>Spermatophyta</taxon>
        <taxon>Magnoliopsida</taxon>
        <taxon>eudicotyledons</taxon>
        <taxon>Gunneridae</taxon>
        <taxon>Pentapetalae</taxon>
        <taxon>asterids</taxon>
        <taxon>campanulids</taxon>
        <taxon>Asterales</taxon>
        <taxon>Asteraceae</taxon>
        <taxon>Asteroideae</taxon>
        <taxon>Anthemideae</taxon>
        <taxon>Anthemidinae</taxon>
        <taxon>Tanacetum</taxon>
    </lineage>
</organism>
<name>A0ABQ4Y205_9ASTR</name>
<keyword evidence="2" id="KW-1185">Reference proteome</keyword>